<gene>
    <name evidence="1" type="ORF">CHS0354_023394</name>
</gene>
<proteinExistence type="predicted"/>
<organism evidence="1 2">
    <name type="scientific">Potamilus streckersoni</name>
    <dbReference type="NCBI Taxonomy" id="2493646"/>
    <lineage>
        <taxon>Eukaryota</taxon>
        <taxon>Metazoa</taxon>
        <taxon>Spiralia</taxon>
        <taxon>Lophotrochozoa</taxon>
        <taxon>Mollusca</taxon>
        <taxon>Bivalvia</taxon>
        <taxon>Autobranchia</taxon>
        <taxon>Heteroconchia</taxon>
        <taxon>Palaeoheterodonta</taxon>
        <taxon>Unionida</taxon>
        <taxon>Unionoidea</taxon>
        <taxon>Unionidae</taxon>
        <taxon>Ambleminae</taxon>
        <taxon>Lampsilini</taxon>
        <taxon>Potamilus</taxon>
    </lineage>
</organism>
<dbReference type="AlphaFoldDB" id="A0AAE0T4T3"/>
<dbReference type="Proteomes" id="UP001195483">
    <property type="component" value="Unassembled WGS sequence"/>
</dbReference>
<evidence type="ECO:0000313" key="1">
    <source>
        <dbReference type="EMBL" id="KAK3603774.1"/>
    </source>
</evidence>
<keyword evidence="2" id="KW-1185">Reference proteome</keyword>
<reference evidence="1" key="2">
    <citation type="journal article" date="2021" name="Genome Biol. Evol.">
        <title>Developing a high-quality reference genome for a parasitic bivalve with doubly uniparental inheritance (Bivalvia: Unionida).</title>
        <authorList>
            <person name="Smith C.H."/>
        </authorList>
    </citation>
    <scope>NUCLEOTIDE SEQUENCE</scope>
    <source>
        <strain evidence="1">CHS0354</strain>
        <tissue evidence="1">Mantle</tissue>
    </source>
</reference>
<sequence length="81" mass="9347">MSQWIQVPKTPSHKGLTGHSFQRRLYIKDNISNASVDRFQRRLHMKDNISNASVDSFQRRLHMKDNVSNASVDTVSKDAFT</sequence>
<reference evidence="1" key="3">
    <citation type="submission" date="2023-05" db="EMBL/GenBank/DDBJ databases">
        <authorList>
            <person name="Smith C.H."/>
        </authorList>
    </citation>
    <scope>NUCLEOTIDE SEQUENCE</scope>
    <source>
        <strain evidence="1">CHS0354</strain>
        <tissue evidence="1">Mantle</tissue>
    </source>
</reference>
<reference evidence="1" key="1">
    <citation type="journal article" date="2021" name="Genome Biol. Evol.">
        <title>A High-Quality Reference Genome for a Parasitic Bivalve with Doubly Uniparental Inheritance (Bivalvia: Unionida).</title>
        <authorList>
            <person name="Smith C.H."/>
        </authorList>
    </citation>
    <scope>NUCLEOTIDE SEQUENCE</scope>
    <source>
        <strain evidence="1">CHS0354</strain>
    </source>
</reference>
<evidence type="ECO:0000313" key="2">
    <source>
        <dbReference type="Proteomes" id="UP001195483"/>
    </source>
</evidence>
<accession>A0AAE0T4T3</accession>
<comment type="caution">
    <text evidence="1">The sequence shown here is derived from an EMBL/GenBank/DDBJ whole genome shotgun (WGS) entry which is preliminary data.</text>
</comment>
<dbReference type="EMBL" id="JAEAOA010001410">
    <property type="protein sequence ID" value="KAK3603774.1"/>
    <property type="molecule type" value="Genomic_DNA"/>
</dbReference>
<protein>
    <submittedName>
        <fullName evidence="1">Uncharacterized protein</fullName>
    </submittedName>
</protein>
<name>A0AAE0T4T3_9BIVA</name>